<accession>A0A1H7YKV5</accession>
<dbReference type="OrthoDB" id="9776275at2"/>
<evidence type="ECO:0008006" key="3">
    <source>
        <dbReference type="Google" id="ProtNLM"/>
    </source>
</evidence>
<evidence type="ECO:0000313" key="1">
    <source>
        <dbReference type="EMBL" id="SEM45938.1"/>
    </source>
</evidence>
<keyword evidence="2" id="KW-1185">Reference proteome</keyword>
<protein>
    <recommendedName>
        <fullName evidence="3">Lipid A deacylase LpxR family protein</fullName>
    </recommendedName>
</protein>
<dbReference type="Proteomes" id="UP000182719">
    <property type="component" value="Unassembled WGS sequence"/>
</dbReference>
<reference evidence="2" key="1">
    <citation type="submission" date="2016-10" db="EMBL/GenBank/DDBJ databases">
        <authorList>
            <person name="Varghese N."/>
            <person name="Submissions S."/>
        </authorList>
    </citation>
    <scope>NUCLEOTIDE SEQUENCE [LARGE SCALE GENOMIC DNA]</scope>
    <source>
        <strain evidence="2">DSM 17044</strain>
    </source>
</reference>
<dbReference type="Gene3D" id="2.40.128.140">
    <property type="entry name" value="Outer membrane protein"/>
    <property type="match status" value="1"/>
</dbReference>
<sequence>MLRVLVLLSSAAVAQTPEATALPEEEKLPFVTALHFENDVLAQSDRFYTTGLRLEHHGEYNPCRKLALALGFPDTVDHRYPCGVSLSQNIYTPSDITPSEGETPWPNPEDRPYGGWLHAGVLFQHLAAADSPTRSSRLTLEATVGVTGPASGAEHVQRGVHSALRHLFGPDTARDPIGWEAQLPTEPTLHLSALREQPLLWSPFVDAAWSAGAMLGTVFTNASAGATVRVGWLARPFGLAPLMPSIRQRLRAEQAPPERTWEAYLFARGQVRLVARNLFLDGTLFRKSLSVRKTPVVGDTEVGGAVRTRHFQAALSMVFRSQEMAEPPDSRLGGHRFAQLQLAYLR</sequence>
<gene>
    <name evidence="1" type="ORF">SAMN05444354_11740</name>
</gene>
<name>A0A1H7YKV5_STIAU</name>
<proteinExistence type="predicted"/>
<dbReference type="InterPro" id="IPR018707">
    <property type="entry name" value="LpxR"/>
</dbReference>
<dbReference type="Pfam" id="PF09982">
    <property type="entry name" value="LpxR"/>
    <property type="match status" value="1"/>
</dbReference>
<dbReference type="InterPro" id="IPR037107">
    <property type="entry name" value="Put_OMP_sf"/>
</dbReference>
<dbReference type="EMBL" id="FOAP01000017">
    <property type="protein sequence ID" value="SEM45938.1"/>
    <property type="molecule type" value="Genomic_DNA"/>
</dbReference>
<organism evidence="1 2">
    <name type="scientific">Stigmatella aurantiaca</name>
    <dbReference type="NCBI Taxonomy" id="41"/>
    <lineage>
        <taxon>Bacteria</taxon>
        <taxon>Pseudomonadati</taxon>
        <taxon>Myxococcota</taxon>
        <taxon>Myxococcia</taxon>
        <taxon>Myxococcales</taxon>
        <taxon>Cystobacterineae</taxon>
        <taxon>Archangiaceae</taxon>
        <taxon>Stigmatella</taxon>
    </lineage>
</organism>
<dbReference type="AlphaFoldDB" id="A0A1H7YKV5"/>
<dbReference type="RefSeq" id="WP_075009390.1">
    <property type="nucleotide sequence ID" value="NZ_FOAP01000017.1"/>
</dbReference>
<evidence type="ECO:0000313" key="2">
    <source>
        <dbReference type="Proteomes" id="UP000182719"/>
    </source>
</evidence>